<dbReference type="Gene3D" id="3.90.940.20">
    <property type="entry name" value="RPB5-like RNA polymerase subunit"/>
    <property type="match status" value="1"/>
</dbReference>
<evidence type="ECO:0000259" key="5">
    <source>
        <dbReference type="Pfam" id="PF03871"/>
    </source>
</evidence>
<proteinExistence type="inferred from homology"/>
<comment type="similarity">
    <text evidence="3">Belongs to the archaeal Rpo5/eukaryotic RPB5 RNA polymerase subunit family.</text>
</comment>
<feature type="domain" description="RNA polymerase subunit H/Rpb5 C-terminal" evidence="4">
    <location>
        <begin position="212"/>
        <end position="284"/>
    </location>
</feature>
<dbReference type="SUPFAM" id="SSF53036">
    <property type="entry name" value="Eukaryotic RPB5 N-terminal domain"/>
    <property type="match status" value="1"/>
</dbReference>
<dbReference type="PANTHER" id="PTHR10535">
    <property type="entry name" value="DNA-DIRECTED RNA POLYMERASES I, II, AND III SUBUNIT RPABC1"/>
    <property type="match status" value="1"/>
</dbReference>
<dbReference type="InterPro" id="IPR036710">
    <property type="entry name" value="RNA_pol_Rpb5_N_sf"/>
</dbReference>
<dbReference type="InterPro" id="IPR000783">
    <property type="entry name" value="RNA_pol_subH/Rpb5_C"/>
</dbReference>
<keyword evidence="7" id="KW-1185">Reference proteome</keyword>
<dbReference type="FunFam" id="3.90.940.20:FF:000001">
    <property type="entry name" value="DNA-directed RNA polymerases I, II, and III subunit RPABC1"/>
    <property type="match status" value="1"/>
</dbReference>
<feature type="domain" description="RNA polymerase Rpb5 N-terminal" evidence="5">
    <location>
        <begin position="41"/>
        <end position="101"/>
    </location>
</feature>
<comment type="caution">
    <text evidence="6">The sequence shown here is derived from an EMBL/GenBank/DDBJ whole genome shotgun (WGS) entry which is preliminary data.</text>
</comment>
<dbReference type="GO" id="GO:0055029">
    <property type="term" value="C:nuclear DNA-directed RNA polymerase complex"/>
    <property type="evidence" value="ECO:0007669"/>
    <property type="project" value="UniProtKB-ARBA"/>
</dbReference>
<dbReference type="AlphaFoldDB" id="A0ABC8R5I6"/>
<comment type="subcellular location">
    <subcellularLocation>
        <location evidence="1">Nucleus</location>
    </subcellularLocation>
</comment>
<dbReference type="SUPFAM" id="SSF55287">
    <property type="entry name" value="RPB5-like RNA polymerase subunit"/>
    <property type="match status" value="1"/>
</dbReference>
<sequence length="285" mass="32168">MASSSPNNINGVGGVTGFGSGGGGGENHPCITRFVDRGSLESHRLYLARRTVLEMLRDRGYIVPDSEIDRSLSDFRSAFGDNPNLERLRICASLRSNPSKKGVYECVGFSYRKDFALFIDGKGYNELDSPILVIFCGTAEIRKAVIIGILSQIVNKESLHRVILVLQSKMNFHARKIVDEYSIKVETFQVSYFVLNQTSQFQFCYKVTDLLVNFTKHVLEPKHEILTAVEKQKLLKRYNVEDKQIPRMPQNDATARYYGLEKGQVVKVTYDGELTGSIVTYRCVM</sequence>
<dbReference type="Pfam" id="PF03871">
    <property type="entry name" value="RNA_pol_Rpb5_N"/>
    <property type="match status" value="1"/>
</dbReference>
<accession>A0ABC8R5I6</accession>
<protein>
    <submittedName>
        <fullName evidence="6">Uncharacterized protein</fullName>
    </submittedName>
</protein>
<dbReference type="InterPro" id="IPR005571">
    <property type="entry name" value="RNA_pol_Rpb5_N"/>
</dbReference>
<dbReference type="InterPro" id="IPR014381">
    <property type="entry name" value="Arch_Rpo5/euc_Rpb5"/>
</dbReference>
<organism evidence="6 7">
    <name type="scientific">Ilex paraguariensis</name>
    <name type="common">yerba mate</name>
    <dbReference type="NCBI Taxonomy" id="185542"/>
    <lineage>
        <taxon>Eukaryota</taxon>
        <taxon>Viridiplantae</taxon>
        <taxon>Streptophyta</taxon>
        <taxon>Embryophyta</taxon>
        <taxon>Tracheophyta</taxon>
        <taxon>Spermatophyta</taxon>
        <taxon>Magnoliopsida</taxon>
        <taxon>eudicotyledons</taxon>
        <taxon>Gunneridae</taxon>
        <taxon>Pentapetalae</taxon>
        <taxon>asterids</taxon>
        <taxon>campanulids</taxon>
        <taxon>Aquifoliales</taxon>
        <taxon>Aquifoliaceae</taxon>
        <taxon>Ilex</taxon>
    </lineage>
</organism>
<keyword evidence="2" id="KW-0539">Nucleus</keyword>
<evidence type="ECO:0000256" key="1">
    <source>
        <dbReference type="ARBA" id="ARBA00004123"/>
    </source>
</evidence>
<name>A0ABC8R5I6_9AQUA</name>
<dbReference type="Gene3D" id="3.40.1340.10">
    <property type="entry name" value="RNA polymerase, Rpb5, N-terminal domain"/>
    <property type="match status" value="1"/>
</dbReference>
<evidence type="ECO:0000313" key="7">
    <source>
        <dbReference type="Proteomes" id="UP001642360"/>
    </source>
</evidence>
<evidence type="ECO:0000256" key="2">
    <source>
        <dbReference type="ARBA" id="ARBA00023242"/>
    </source>
</evidence>
<dbReference type="PANTHER" id="PTHR10535:SF12">
    <property type="entry name" value="DNA-DIRECTED RNA POLYMERASE V SUBUNIT 5C"/>
    <property type="match status" value="1"/>
</dbReference>
<evidence type="ECO:0000259" key="4">
    <source>
        <dbReference type="Pfam" id="PF01191"/>
    </source>
</evidence>
<reference evidence="6 7" key="1">
    <citation type="submission" date="2024-02" db="EMBL/GenBank/DDBJ databases">
        <authorList>
            <person name="Vignale AGUSTIN F."/>
            <person name="Sosa J E."/>
            <person name="Modenutti C."/>
        </authorList>
    </citation>
    <scope>NUCLEOTIDE SEQUENCE [LARGE SCALE GENOMIC DNA]</scope>
</reference>
<dbReference type="EMBL" id="CAUOFW020001027">
    <property type="protein sequence ID" value="CAK9140268.1"/>
    <property type="molecule type" value="Genomic_DNA"/>
</dbReference>
<dbReference type="Pfam" id="PF01191">
    <property type="entry name" value="RNA_pol_Rpb5_C"/>
    <property type="match status" value="1"/>
</dbReference>
<evidence type="ECO:0000313" key="6">
    <source>
        <dbReference type="EMBL" id="CAK9140268.1"/>
    </source>
</evidence>
<evidence type="ECO:0000256" key="3">
    <source>
        <dbReference type="ARBA" id="ARBA00025765"/>
    </source>
</evidence>
<dbReference type="Proteomes" id="UP001642360">
    <property type="component" value="Unassembled WGS sequence"/>
</dbReference>
<dbReference type="InterPro" id="IPR035913">
    <property type="entry name" value="RPB5-like_sf"/>
</dbReference>
<gene>
    <name evidence="6" type="ORF">ILEXP_LOCUS7710</name>
</gene>